<dbReference type="AlphaFoldDB" id="A0A369TF56"/>
<evidence type="ECO:0000313" key="3">
    <source>
        <dbReference type="Proteomes" id="UP000253941"/>
    </source>
</evidence>
<feature type="compositionally biased region" description="Gly residues" evidence="1">
    <location>
        <begin position="68"/>
        <end position="85"/>
    </location>
</feature>
<feature type="region of interest" description="Disordered" evidence="1">
    <location>
        <begin position="33"/>
        <end position="161"/>
    </location>
</feature>
<comment type="caution">
    <text evidence="2">The sequence shown here is derived from an EMBL/GenBank/DDBJ whole genome shotgun (WGS) entry which is preliminary data.</text>
</comment>
<name>A0A369TF56_9PROT</name>
<dbReference type="EMBL" id="QPMH01000002">
    <property type="protein sequence ID" value="RDD63462.1"/>
    <property type="molecule type" value="Genomic_DNA"/>
</dbReference>
<evidence type="ECO:0000256" key="1">
    <source>
        <dbReference type="SAM" id="MobiDB-lite"/>
    </source>
</evidence>
<protein>
    <submittedName>
        <fullName evidence="2">Uncharacterized protein</fullName>
    </submittedName>
</protein>
<organism evidence="2 3">
    <name type="scientific">Ferruginivarius sediminum</name>
    <dbReference type="NCBI Taxonomy" id="2661937"/>
    <lineage>
        <taxon>Bacteria</taxon>
        <taxon>Pseudomonadati</taxon>
        <taxon>Pseudomonadota</taxon>
        <taxon>Alphaproteobacteria</taxon>
        <taxon>Rhodospirillales</taxon>
        <taxon>Rhodospirillaceae</taxon>
        <taxon>Ferruginivarius</taxon>
    </lineage>
</organism>
<dbReference type="Proteomes" id="UP000253941">
    <property type="component" value="Unassembled WGS sequence"/>
</dbReference>
<keyword evidence="3" id="KW-1185">Reference proteome</keyword>
<accession>A0A369TF56</accession>
<sequence>MMDKYGRVRLWALGCAGFVLALGMEVPGPADGGTAMGLSMPAANADEGGSHSAGGDGARRGPQDGRGRMGGGPGVEPGSHSGGHSGSHLEESVFRGGGHHDEASHEDDSSHEEHESQRPAHAGGGHEDEGHDAGSHEDSDETEHESRRPEHAGGGHEEEET</sequence>
<feature type="compositionally biased region" description="Basic and acidic residues" evidence="1">
    <location>
        <begin position="57"/>
        <end position="67"/>
    </location>
</feature>
<proteinExistence type="predicted"/>
<evidence type="ECO:0000313" key="2">
    <source>
        <dbReference type="EMBL" id="RDD63462.1"/>
    </source>
</evidence>
<gene>
    <name evidence="2" type="ORF">DRB17_03195</name>
</gene>
<feature type="compositionally biased region" description="Basic and acidic residues" evidence="1">
    <location>
        <begin position="87"/>
        <end position="137"/>
    </location>
</feature>
<reference evidence="2 3" key="1">
    <citation type="submission" date="2018-07" db="EMBL/GenBank/DDBJ databases">
        <title>Venubactetium sediminum gen. nov., sp. nov., isolated from a marine solar saltern.</title>
        <authorList>
            <person name="Wang S."/>
        </authorList>
    </citation>
    <scope>NUCLEOTIDE SEQUENCE [LARGE SCALE GENOMIC DNA]</scope>
    <source>
        <strain evidence="2 3">WD2A32</strain>
    </source>
</reference>
<feature type="compositionally biased region" description="Basic and acidic residues" evidence="1">
    <location>
        <begin position="144"/>
        <end position="161"/>
    </location>
</feature>